<evidence type="ECO:0000313" key="2">
    <source>
        <dbReference type="Proteomes" id="UP000831786"/>
    </source>
</evidence>
<proteinExistence type="predicted"/>
<sequence>MDRKSAHTNGIRVELTPGTDEAVAVDELVDDFLHGDTRGMLHALHEPHPEDEVVVEAPPGADA</sequence>
<dbReference type="EMBL" id="CP095045">
    <property type="protein sequence ID" value="UOQ56260.1"/>
    <property type="molecule type" value="Genomic_DNA"/>
</dbReference>
<organism evidence="1 2">
    <name type="scientific">Leucobacter allii</name>
    <dbReference type="NCBI Taxonomy" id="2932247"/>
    <lineage>
        <taxon>Bacteria</taxon>
        <taxon>Bacillati</taxon>
        <taxon>Actinomycetota</taxon>
        <taxon>Actinomycetes</taxon>
        <taxon>Micrococcales</taxon>
        <taxon>Microbacteriaceae</taxon>
        <taxon>Leucobacter</taxon>
    </lineage>
</organism>
<keyword evidence="2" id="KW-1185">Reference proteome</keyword>
<accession>A0ABY4FHV7</accession>
<reference evidence="1 2" key="1">
    <citation type="submission" date="2022-04" db="EMBL/GenBank/DDBJ databases">
        <title>Leucobacter sp. isolated from rhizosphere of garlic.</title>
        <authorList>
            <person name="Won M."/>
            <person name="Lee C.-M."/>
            <person name="Woen H.-Y."/>
            <person name="Kwon S.-W."/>
        </authorList>
    </citation>
    <scope>NUCLEOTIDE SEQUENCE [LARGE SCALE GENOMIC DNA]</scope>
    <source>
        <strain evidence="1 2">H21R-40</strain>
    </source>
</reference>
<gene>
    <name evidence="1" type="ORF">MUN78_11230</name>
</gene>
<protein>
    <submittedName>
        <fullName evidence="1">Uncharacterized protein</fullName>
    </submittedName>
</protein>
<evidence type="ECO:0000313" key="1">
    <source>
        <dbReference type="EMBL" id="UOQ56260.1"/>
    </source>
</evidence>
<dbReference type="Proteomes" id="UP000831786">
    <property type="component" value="Chromosome"/>
</dbReference>
<dbReference type="RefSeq" id="WP_244689963.1">
    <property type="nucleotide sequence ID" value="NZ_CP095044.1"/>
</dbReference>
<name>A0ABY4FHV7_9MICO</name>